<protein>
    <submittedName>
        <fullName evidence="1">Uncharacterized protein</fullName>
    </submittedName>
</protein>
<keyword evidence="2" id="KW-1185">Reference proteome</keyword>
<name>A0A9Q1H344_HOLLE</name>
<comment type="caution">
    <text evidence="1">The sequence shown here is derived from an EMBL/GenBank/DDBJ whole genome shotgun (WGS) entry which is preliminary data.</text>
</comment>
<proteinExistence type="predicted"/>
<evidence type="ECO:0000313" key="1">
    <source>
        <dbReference type="EMBL" id="KAJ8031679.1"/>
    </source>
</evidence>
<reference evidence="1" key="1">
    <citation type="submission" date="2021-10" db="EMBL/GenBank/DDBJ databases">
        <title>Tropical sea cucumber genome reveals ecological adaptation and Cuvierian tubules defense mechanism.</title>
        <authorList>
            <person name="Chen T."/>
        </authorList>
    </citation>
    <scope>NUCLEOTIDE SEQUENCE</scope>
    <source>
        <strain evidence="1">Nanhai2018</strain>
        <tissue evidence="1">Muscle</tissue>
    </source>
</reference>
<dbReference type="AlphaFoldDB" id="A0A9Q1H344"/>
<sequence>MFQLGKEEQNTVSSSKNPAVALIDVLLDGDEMTVKNNLCELERISKICDMAEVNHLLNSFIRSRFRESFRLKVNIMKNGELAKEEERLLHKLLWDYSELKTISELEEFFEENYSTTISSVQEGSLDLWVKMPPTELLDKLWTDVQSGTFATNLCPLFLKNIKPGYSNENKLEIKVLFDTNVGKRIKEIISKYF</sequence>
<dbReference type="Proteomes" id="UP001152320">
    <property type="component" value="Chromosome 12"/>
</dbReference>
<accession>A0A9Q1H344</accession>
<organism evidence="1 2">
    <name type="scientific">Holothuria leucospilota</name>
    <name type="common">Black long sea cucumber</name>
    <name type="synonym">Mertensiothuria leucospilota</name>
    <dbReference type="NCBI Taxonomy" id="206669"/>
    <lineage>
        <taxon>Eukaryota</taxon>
        <taxon>Metazoa</taxon>
        <taxon>Echinodermata</taxon>
        <taxon>Eleutherozoa</taxon>
        <taxon>Echinozoa</taxon>
        <taxon>Holothuroidea</taxon>
        <taxon>Aspidochirotacea</taxon>
        <taxon>Aspidochirotida</taxon>
        <taxon>Holothuriidae</taxon>
        <taxon>Holothuria</taxon>
    </lineage>
</organism>
<gene>
    <name evidence="1" type="ORF">HOLleu_24944</name>
</gene>
<dbReference type="EMBL" id="JAIZAY010000012">
    <property type="protein sequence ID" value="KAJ8031679.1"/>
    <property type="molecule type" value="Genomic_DNA"/>
</dbReference>
<evidence type="ECO:0000313" key="2">
    <source>
        <dbReference type="Proteomes" id="UP001152320"/>
    </source>
</evidence>